<reference evidence="1" key="1">
    <citation type="journal article" date="2020" name="Stud. Mycol.">
        <title>101 Dothideomycetes genomes: a test case for predicting lifestyles and emergence of pathogens.</title>
        <authorList>
            <person name="Haridas S."/>
            <person name="Albert R."/>
            <person name="Binder M."/>
            <person name="Bloem J."/>
            <person name="Labutti K."/>
            <person name="Salamov A."/>
            <person name="Andreopoulos B."/>
            <person name="Baker S."/>
            <person name="Barry K."/>
            <person name="Bills G."/>
            <person name="Bluhm B."/>
            <person name="Cannon C."/>
            <person name="Castanera R."/>
            <person name="Culley D."/>
            <person name="Daum C."/>
            <person name="Ezra D."/>
            <person name="Gonzalez J."/>
            <person name="Henrissat B."/>
            <person name="Kuo A."/>
            <person name="Liang C."/>
            <person name="Lipzen A."/>
            <person name="Lutzoni F."/>
            <person name="Magnuson J."/>
            <person name="Mondo S."/>
            <person name="Nolan M."/>
            <person name="Ohm R."/>
            <person name="Pangilinan J."/>
            <person name="Park H.-J."/>
            <person name="Ramirez L."/>
            <person name="Alfaro M."/>
            <person name="Sun H."/>
            <person name="Tritt A."/>
            <person name="Yoshinaga Y."/>
            <person name="Zwiers L.-H."/>
            <person name="Turgeon B."/>
            <person name="Goodwin S."/>
            <person name="Spatafora J."/>
            <person name="Crous P."/>
            <person name="Grigoriev I."/>
        </authorList>
    </citation>
    <scope>NUCLEOTIDE SEQUENCE</scope>
    <source>
        <strain evidence="1">CBS 116435</strain>
    </source>
</reference>
<dbReference type="PANTHER" id="PTHR37490:SF3">
    <property type="entry name" value="DUF3431 DOMAIN CONTAINING PROTEIN"/>
    <property type="match status" value="1"/>
</dbReference>
<name>A0A9P4Q4G2_9PEZI</name>
<comment type="caution">
    <text evidence="1">The sequence shown here is derived from an EMBL/GenBank/DDBJ whole genome shotgun (WGS) entry which is preliminary data.</text>
</comment>
<keyword evidence="2" id="KW-1185">Reference proteome</keyword>
<proteinExistence type="predicted"/>
<dbReference type="PANTHER" id="PTHR37490">
    <property type="entry name" value="EXPRESSED PROTEIN"/>
    <property type="match status" value="1"/>
</dbReference>
<evidence type="ECO:0000313" key="1">
    <source>
        <dbReference type="EMBL" id="KAF2719375.1"/>
    </source>
</evidence>
<dbReference type="EMBL" id="MU003812">
    <property type="protein sequence ID" value="KAF2719375.1"/>
    <property type="molecule type" value="Genomic_DNA"/>
</dbReference>
<dbReference type="Pfam" id="PF11913">
    <property type="entry name" value="DUF3431"/>
    <property type="match status" value="1"/>
</dbReference>
<dbReference type="OrthoDB" id="426718at2759"/>
<organism evidence="1 2">
    <name type="scientific">Polychaeton citri CBS 116435</name>
    <dbReference type="NCBI Taxonomy" id="1314669"/>
    <lineage>
        <taxon>Eukaryota</taxon>
        <taxon>Fungi</taxon>
        <taxon>Dikarya</taxon>
        <taxon>Ascomycota</taxon>
        <taxon>Pezizomycotina</taxon>
        <taxon>Dothideomycetes</taxon>
        <taxon>Dothideomycetidae</taxon>
        <taxon>Capnodiales</taxon>
        <taxon>Capnodiaceae</taxon>
        <taxon>Polychaeton</taxon>
    </lineage>
</organism>
<dbReference type="AlphaFoldDB" id="A0A9P4Q4G2"/>
<gene>
    <name evidence="1" type="ORF">K431DRAFT_286813</name>
</gene>
<dbReference type="InterPro" id="IPR021838">
    <property type="entry name" value="DUF3431"/>
</dbReference>
<sequence length="438" mass="50044">MLRRLLPIALVAGVCTLFYLTVFQTFSLTNLPQSVGLGDGYGDALRNGSLGWGEDEDEKIDLETSPGGISSGVSQNGEFKVPEVDAKSPYPVGQIKPPGSLYVKTLVVPRLKSEDTRWVDNQLGDMVEQGLLKKAIYVVDDPHAGLTTPDNKGHEVMAYLTYIIDFYDKLTDVSLFMHSHRFAWHNDELLDTDAALMIRHLSSERVAREGYMNLRCHWDPGCPAHIHPGTTFRDAAKQEEHILAETWAELFPDDPIPQVLAQACCGQFAVSRERIRMLPRERYIQMRKWLLRTELSDYLSGRVFEYIWQYIFTASPVHCPSMSVCYCDGFGMCFGSPREFDFFFEIRYKRNLYMDELRIWQEKADAIALYKTMRADGRVTEEAELEVPEVGKDVELNEKIDTLNREMSEKVGRAFQLGRDPKQRALESGREWHDGDGF</sequence>
<evidence type="ECO:0000313" key="2">
    <source>
        <dbReference type="Proteomes" id="UP000799441"/>
    </source>
</evidence>
<accession>A0A9P4Q4G2</accession>
<protein>
    <submittedName>
        <fullName evidence="1">Uncharacterized protein</fullName>
    </submittedName>
</protein>
<dbReference type="Proteomes" id="UP000799441">
    <property type="component" value="Unassembled WGS sequence"/>
</dbReference>